<reference evidence="2 3" key="1">
    <citation type="submission" date="2023-02" db="EMBL/GenBank/DDBJ databases">
        <title>Devosia chondri sp. nov., isolated from the phycosphere of marine algae.</title>
        <authorList>
            <person name="Kim J.M."/>
            <person name="Lee J.K."/>
            <person name="Choi B.J."/>
            <person name="Bayburt H."/>
            <person name="Jeon C.O."/>
        </authorList>
    </citation>
    <scope>NUCLEOTIDE SEQUENCE [LARGE SCALE GENOMIC DNA]</scope>
    <source>
        <strain evidence="2 3">G2-5</strain>
    </source>
</reference>
<feature type="domain" description="NAD-dependent epimerase/dehydratase" evidence="1">
    <location>
        <begin position="4"/>
        <end position="143"/>
    </location>
</feature>
<dbReference type="SUPFAM" id="SSF51735">
    <property type="entry name" value="NAD(P)-binding Rossmann-fold domains"/>
    <property type="match status" value="1"/>
</dbReference>
<organism evidence="2 3">
    <name type="scientific">Devosia rhodophyticola</name>
    <dbReference type="NCBI Taxonomy" id="3026423"/>
    <lineage>
        <taxon>Bacteria</taxon>
        <taxon>Pseudomonadati</taxon>
        <taxon>Pseudomonadota</taxon>
        <taxon>Alphaproteobacteria</taxon>
        <taxon>Hyphomicrobiales</taxon>
        <taxon>Devosiaceae</taxon>
        <taxon>Devosia</taxon>
    </lineage>
</organism>
<protein>
    <submittedName>
        <fullName evidence="2">NAD(P)-dependent oxidoreductase</fullName>
    </submittedName>
</protein>
<accession>A0ABY7YTN9</accession>
<evidence type="ECO:0000313" key="3">
    <source>
        <dbReference type="Proteomes" id="UP001222118"/>
    </source>
</evidence>
<name>A0ABY7YTN9_9HYPH</name>
<dbReference type="InterPro" id="IPR001509">
    <property type="entry name" value="Epimerase_deHydtase"/>
</dbReference>
<evidence type="ECO:0000259" key="1">
    <source>
        <dbReference type="Pfam" id="PF01370"/>
    </source>
</evidence>
<sequence>MRLLVTGALGAVGRTVMTAFPDSVGLDIRPGTDITADLGTIDYNDPRIVTALTNVDALVHLGTSPNPKAADEVHWQAVSNCARLLQAAQRMQVKNVVLASSNWAEPINPAMIINAYGDSKRVFEQLAAMYDHGEGQRAVALRIGWVPHSPDQYTKAEQWLKDNFWSGERLIDEMRRALGLADGQHKTANS</sequence>
<dbReference type="Pfam" id="PF01370">
    <property type="entry name" value="Epimerase"/>
    <property type="match status" value="1"/>
</dbReference>
<dbReference type="EMBL" id="CP118247">
    <property type="protein sequence ID" value="WDR04577.1"/>
    <property type="molecule type" value="Genomic_DNA"/>
</dbReference>
<dbReference type="Proteomes" id="UP001222118">
    <property type="component" value="Chromosome"/>
</dbReference>
<dbReference type="RefSeq" id="WP_282210098.1">
    <property type="nucleotide sequence ID" value="NZ_CP118247.1"/>
</dbReference>
<gene>
    <name evidence="2" type="ORF">PSQ90_09550</name>
</gene>
<proteinExistence type="predicted"/>
<keyword evidence="3" id="KW-1185">Reference proteome</keyword>
<evidence type="ECO:0000313" key="2">
    <source>
        <dbReference type="EMBL" id="WDR04577.1"/>
    </source>
</evidence>
<dbReference type="InterPro" id="IPR036291">
    <property type="entry name" value="NAD(P)-bd_dom_sf"/>
</dbReference>
<dbReference type="Gene3D" id="3.40.50.720">
    <property type="entry name" value="NAD(P)-binding Rossmann-like Domain"/>
    <property type="match status" value="1"/>
</dbReference>